<dbReference type="Proteomes" id="UP000541444">
    <property type="component" value="Unassembled WGS sequence"/>
</dbReference>
<comment type="caution">
    <text evidence="2">The sequence shown here is derived from an EMBL/GenBank/DDBJ whole genome shotgun (WGS) entry which is preliminary data.</text>
</comment>
<protein>
    <submittedName>
        <fullName evidence="2">Uncharacterized protein</fullName>
    </submittedName>
</protein>
<dbReference type="EMBL" id="JACGCM010001096">
    <property type="protein sequence ID" value="KAF6161796.1"/>
    <property type="molecule type" value="Genomic_DNA"/>
</dbReference>
<keyword evidence="1" id="KW-0812">Transmembrane</keyword>
<keyword evidence="3" id="KW-1185">Reference proteome</keyword>
<dbReference type="AlphaFoldDB" id="A0A7J7N3W5"/>
<reference evidence="2 3" key="1">
    <citation type="journal article" date="2020" name="IScience">
        <title>Genome Sequencing of the Endangered Kingdonia uniflora (Circaeasteraceae, Ranunculales) Reveals Potential Mechanisms of Evolutionary Specialization.</title>
        <authorList>
            <person name="Sun Y."/>
            <person name="Deng T."/>
            <person name="Zhang A."/>
            <person name="Moore M.J."/>
            <person name="Landis J.B."/>
            <person name="Lin N."/>
            <person name="Zhang H."/>
            <person name="Zhang X."/>
            <person name="Huang J."/>
            <person name="Zhang X."/>
            <person name="Sun H."/>
            <person name="Wang H."/>
        </authorList>
    </citation>
    <scope>NUCLEOTIDE SEQUENCE [LARGE SCALE GENOMIC DNA]</scope>
    <source>
        <strain evidence="2">TB1705</strain>
        <tissue evidence="2">Leaf</tissue>
    </source>
</reference>
<sequence length="223" mass="25342">MLTSLRKWKEAAALRRLMGSRKLAKEPGWSQIEPSCSCSCIGFGILDLCQRNDLVSASRLNKQSEYEMIRRSLLNNGLGHTPQMEMGWNSFNHFRSQFSEELICETEITAVVTVILEEGLGLFLPSSNTRYVIVGQLICCVAEFSCGADLKRSFGRVSFAGVEIGLWYIIVVDVVVFLVLFVIDLEFRKSIRGAHFRWGAVWTVLPRLSFRAYRQAIFIFLNN</sequence>
<accession>A0A7J7N3W5</accession>
<name>A0A7J7N3W5_9MAGN</name>
<keyword evidence="1" id="KW-0472">Membrane</keyword>
<evidence type="ECO:0000256" key="1">
    <source>
        <dbReference type="SAM" id="Phobius"/>
    </source>
</evidence>
<proteinExistence type="predicted"/>
<keyword evidence="1" id="KW-1133">Transmembrane helix</keyword>
<feature type="transmembrane region" description="Helical" evidence="1">
    <location>
        <begin position="166"/>
        <end position="187"/>
    </location>
</feature>
<gene>
    <name evidence="2" type="ORF">GIB67_008557</name>
</gene>
<evidence type="ECO:0000313" key="3">
    <source>
        <dbReference type="Proteomes" id="UP000541444"/>
    </source>
</evidence>
<organism evidence="2 3">
    <name type="scientific">Kingdonia uniflora</name>
    <dbReference type="NCBI Taxonomy" id="39325"/>
    <lineage>
        <taxon>Eukaryota</taxon>
        <taxon>Viridiplantae</taxon>
        <taxon>Streptophyta</taxon>
        <taxon>Embryophyta</taxon>
        <taxon>Tracheophyta</taxon>
        <taxon>Spermatophyta</taxon>
        <taxon>Magnoliopsida</taxon>
        <taxon>Ranunculales</taxon>
        <taxon>Circaeasteraceae</taxon>
        <taxon>Kingdonia</taxon>
    </lineage>
</organism>
<evidence type="ECO:0000313" key="2">
    <source>
        <dbReference type="EMBL" id="KAF6161796.1"/>
    </source>
</evidence>